<dbReference type="Gene3D" id="3.30.420.380">
    <property type="match status" value="1"/>
</dbReference>
<dbReference type="STRING" id="91360.SAMN05660330_00946"/>
<keyword evidence="3" id="KW-1185">Reference proteome</keyword>
<keyword evidence="1" id="KW-0812">Transmembrane</keyword>
<dbReference type="Pfam" id="PF05137">
    <property type="entry name" value="PilN"/>
    <property type="match status" value="1"/>
</dbReference>
<evidence type="ECO:0000313" key="2">
    <source>
        <dbReference type="EMBL" id="SDO74275.1"/>
    </source>
</evidence>
<dbReference type="AlphaFoldDB" id="A0A1H0M1K2"/>
<gene>
    <name evidence="2" type="ORF">SAMN05660330_00946</name>
</gene>
<dbReference type="RefSeq" id="WP_092220295.1">
    <property type="nucleotide sequence ID" value="NZ_FNJI01000005.1"/>
</dbReference>
<name>A0A1H0M1K2_9BACT</name>
<keyword evidence="1" id="KW-1133">Transmembrane helix</keyword>
<accession>A0A1H0M1K2</accession>
<proteinExistence type="predicted"/>
<sequence>MTENLFCLELQKDSFAAIVVDASSRAKVVTDCCFFKDPDLSLEQVAEELKQKTGTSNIRCVLLFSPDFFLFHNLSLPFGDKKKIAQVLPYELTENSPVAASSLVLDFLPSNSTTNETDILLAGLSRELLSKRLSTLAAAGLDPDRITISGEAVCLNIAEGLQQKDFVLLNCQEKFIHLFLVRDGAIVLIRSIACGSSSVEATVLEISRSLRGAGGRNGESTGPNFYLSGNKKHSNELADCLTRQYDSATVQLFAQSEQPFIKIDEKISNDYDPERMDQLLAQTVRVNGKGFNFRKDEFKKSKSIKEYRSIIFRTGIPLLLLAVIFFGYQGYKLRELKVKHETLRHEIATVFQETVPEVTRIVNPIQQLKVINNNISTTYKAGIPGGGEQHSMIGLLIELSARIPRSYKIKITRLVADLDTVRIKALTSDFNTVDNIQKELEKSAMFSSVTISSANQTAKGDNVRFELNLKLAR</sequence>
<dbReference type="InterPro" id="IPR043129">
    <property type="entry name" value="ATPase_NBD"/>
</dbReference>
<dbReference type="SUPFAM" id="SSF53067">
    <property type="entry name" value="Actin-like ATPase domain"/>
    <property type="match status" value="1"/>
</dbReference>
<dbReference type="OrthoDB" id="5431056at2"/>
<dbReference type="InterPro" id="IPR007813">
    <property type="entry name" value="PilN"/>
</dbReference>
<evidence type="ECO:0000313" key="3">
    <source>
        <dbReference type="Proteomes" id="UP000199073"/>
    </source>
</evidence>
<protein>
    <submittedName>
        <fullName evidence="2">Fimbrial assembly protein (PilN)</fullName>
    </submittedName>
</protein>
<keyword evidence="1" id="KW-0472">Membrane</keyword>
<evidence type="ECO:0000256" key="1">
    <source>
        <dbReference type="SAM" id="Phobius"/>
    </source>
</evidence>
<reference evidence="2 3" key="1">
    <citation type="submission" date="2016-10" db="EMBL/GenBank/DDBJ databases">
        <authorList>
            <person name="de Groot N.N."/>
        </authorList>
    </citation>
    <scope>NUCLEOTIDE SEQUENCE [LARGE SCALE GENOMIC DNA]</scope>
    <source>
        <strain evidence="2 3">DSM 12130</strain>
    </source>
</reference>
<organism evidence="2 3">
    <name type="scientific">Desulforhopalus singaporensis</name>
    <dbReference type="NCBI Taxonomy" id="91360"/>
    <lineage>
        <taxon>Bacteria</taxon>
        <taxon>Pseudomonadati</taxon>
        <taxon>Thermodesulfobacteriota</taxon>
        <taxon>Desulfobulbia</taxon>
        <taxon>Desulfobulbales</taxon>
        <taxon>Desulfocapsaceae</taxon>
        <taxon>Desulforhopalus</taxon>
    </lineage>
</organism>
<dbReference type="EMBL" id="FNJI01000005">
    <property type="protein sequence ID" value="SDO74275.1"/>
    <property type="molecule type" value="Genomic_DNA"/>
</dbReference>
<dbReference type="Proteomes" id="UP000199073">
    <property type="component" value="Unassembled WGS sequence"/>
</dbReference>
<feature type="transmembrane region" description="Helical" evidence="1">
    <location>
        <begin position="310"/>
        <end position="331"/>
    </location>
</feature>